<organism evidence="2 3">
    <name type="scientific">Flexistipes sinusarabici (strain ATCC 49648 / DSM 4947 / MAS 10)</name>
    <dbReference type="NCBI Taxonomy" id="717231"/>
    <lineage>
        <taxon>Bacteria</taxon>
        <taxon>Pseudomonadati</taxon>
        <taxon>Deferribacterota</taxon>
        <taxon>Deferribacteres</taxon>
        <taxon>Deferribacterales</taxon>
        <taxon>Flexistipitaceae</taxon>
        <taxon>Flexistipes</taxon>
    </lineage>
</organism>
<keyword evidence="1" id="KW-0472">Membrane</keyword>
<evidence type="ECO:0000256" key="1">
    <source>
        <dbReference type="SAM" id="Phobius"/>
    </source>
</evidence>
<sequence length="100" mass="11525">MSLKWCENCQQYTDVEKVTQTPGIFLVIAMVIFFMPVIGTFVGIPSLIITLLWWLNTPVKCTKCGSRNIKKIKEHEKPSENVLIARKYEEKINNHNNDAN</sequence>
<dbReference type="KEGG" id="fsi:Flexsi_0634"/>
<keyword evidence="1" id="KW-0812">Transmembrane</keyword>
<keyword evidence="3" id="KW-1185">Reference proteome</keyword>
<evidence type="ECO:0000313" key="2">
    <source>
        <dbReference type="EMBL" id="AEI14311.1"/>
    </source>
</evidence>
<reference evidence="3" key="2">
    <citation type="submission" date="2011-06" db="EMBL/GenBank/DDBJ databases">
        <title>The complete genome of Flexistipes sinusarabici DSM 4947.</title>
        <authorList>
            <person name="Lucas S."/>
            <person name="Han J."/>
            <person name="Lapidus A."/>
            <person name="Bruce D."/>
            <person name="Goodwin L."/>
            <person name="Pitluck S."/>
            <person name="Peters L."/>
            <person name="Kyrpides N."/>
            <person name="Mavromatis K."/>
            <person name="Ivanova N."/>
            <person name="Mikhailova N."/>
            <person name="Chertkov O."/>
            <person name="Detter J.C."/>
            <person name="Tapia R."/>
            <person name="Han C."/>
            <person name="Land M."/>
            <person name="Hauser L."/>
            <person name="Markowitz V."/>
            <person name="Cheng J.-F."/>
            <person name="Hugenholtz P."/>
            <person name="Woyke T."/>
            <person name="Wu D."/>
            <person name="Spring S."/>
            <person name="Schroeder M."/>
            <person name="Brambilla E."/>
            <person name="Klenk H.-P."/>
            <person name="Eisen J.A."/>
        </authorList>
    </citation>
    <scope>NUCLEOTIDE SEQUENCE [LARGE SCALE GENOMIC DNA]</scope>
    <source>
        <strain evidence="3">DSM 4947 / MAS 10</strain>
    </source>
</reference>
<dbReference type="eggNOG" id="ENOG502ZZZA">
    <property type="taxonomic scope" value="Bacteria"/>
</dbReference>
<evidence type="ECO:0000313" key="3">
    <source>
        <dbReference type="Proteomes" id="UP000006621"/>
    </source>
</evidence>
<dbReference type="OrthoDB" id="9928666at2"/>
<dbReference type="AlphaFoldDB" id="F8E3N8"/>
<name>F8E3N8_FLESM</name>
<keyword evidence="1" id="KW-1133">Transmembrane helix</keyword>
<dbReference type="STRING" id="717231.Flexsi_0634"/>
<dbReference type="HOGENOM" id="CLU_2408396_0_0_0"/>
<dbReference type="Proteomes" id="UP000006621">
    <property type="component" value="Chromosome"/>
</dbReference>
<proteinExistence type="predicted"/>
<protein>
    <recommendedName>
        <fullName evidence="4">LITAF domain-containing protein</fullName>
    </recommendedName>
</protein>
<reference evidence="2 3" key="1">
    <citation type="journal article" date="2011" name="Stand. Genomic Sci.">
        <title>Genome sequence of the moderately thermophilic halophile Flexistipes sinusarabici strain (MAS10).</title>
        <authorList>
            <person name="Lapidus A."/>
            <person name="Chertkov O."/>
            <person name="Nolan M."/>
            <person name="Lucas S."/>
            <person name="Hammon N."/>
            <person name="Deshpande S."/>
            <person name="Cheng J.F."/>
            <person name="Tapia R."/>
            <person name="Han C."/>
            <person name="Goodwin L."/>
            <person name="Pitluck S."/>
            <person name="Liolios K."/>
            <person name="Pagani I."/>
            <person name="Ivanova N."/>
            <person name="Huntemann M."/>
            <person name="Mavromatis K."/>
            <person name="Mikhailova N."/>
            <person name="Pati A."/>
            <person name="Chen A."/>
            <person name="Palaniappan K."/>
            <person name="Land M."/>
            <person name="Hauser L."/>
            <person name="Brambilla E.M."/>
            <person name="Rohde M."/>
            <person name="Abt B."/>
            <person name="Spring S."/>
            <person name="Goker M."/>
            <person name="Bristow J."/>
            <person name="Eisen J.A."/>
            <person name="Markowitz V."/>
            <person name="Hugenholtz P."/>
            <person name="Kyrpides N.C."/>
            <person name="Klenk H.P."/>
            <person name="Woyke T."/>
        </authorList>
    </citation>
    <scope>NUCLEOTIDE SEQUENCE [LARGE SCALE GENOMIC DNA]</scope>
    <source>
        <strain evidence="3">DSM 4947 / MAS 10</strain>
    </source>
</reference>
<dbReference type="RefSeq" id="WP_013885816.1">
    <property type="nucleotide sequence ID" value="NC_015672.1"/>
</dbReference>
<evidence type="ECO:0008006" key="4">
    <source>
        <dbReference type="Google" id="ProtNLM"/>
    </source>
</evidence>
<feature type="transmembrane region" description="Helical" evidence="1">
    <location>
        <begin position="24"/>
        <end position="55"/>
    </location>
</feature>
<gene>
    <name evidence="2" type="ordered locus">Flexsi_0634</name>
</gene>
<accession>F8E3N8</accession>
<dbReference type="EMBL" id="CP002858">
    <property type="protein sequence ID" value="AEI14311.1"/>
    <property type="molecule type" value="Genomic_DNA"/>
</dbReference>